<sequence>MAKQVVVHGKTFDKRDKQQIETFFSALRTYGFTPIISEQFFKICSEIEVSGIENFSFYASNSEVKNSEFAFSFGGDGTLLELLTHVGEYEIPIIGVNMGRLGFLATTSLEKIKKAVLALSQGEYEIDERIQLQMVSDRPIFDSYNYALNDFTILKRDTSSMIKVKVLLDGVYLNTYWADGIIISTPTGSTGYSLSCGG</sequence>
<dbReference type="PANTHER" id="PTHR20275:SF0">
    <property type="entry name" value="NAD KINASE"/>
    <property type="match status" value="1"/>
</dbReference>
<keyword evidence="4" id="KW-0520">NAD</keyword>
<evidence type="ECO:0000256" key="2">
    <source>
        <dbReference type="ARBA" id="ARBA00022777"/>
    </source>
</evidence>
<evidence type="ECO:0000256" key="3">
    <source>
        <dbReference type="ARBA" id="ARBA00022857"/>
    </source>
</evidence>
<gene>
    <name evidence="5" type="ORF">MNBD_BACTEROID06-106</name>
</gene>
<dbReference type="InterPro" id="IPR016064">
    <property type="entry name" value="NAD/diacylglycerol_kinase_sf"/>
</dbReference>
<evidence type="ECO:0000313" key="5">
    <source>
        <dbReference type="EMBL" id="VAW28703.1"/>
    </source>
</evidence>
<organism evidence="5">
    <name type="scientific">hydrothermal vent metagenome</name>
    <dbReference type="NCBI Taxonomy" id="652676"/>
    <lineage>
        <taxon>unclassified sequences</taxon>
        <taxon>metagenomes</taxon>
        <taxon>ecological metagenomes</taxon>
    </lineage>
</organism>
<keyword evidence="1 5" id="KW-0808">Transferase</keyword>
<dbReference type="SUPFAM" id="SSF111331">
    <property type="entry name" value="NAD kinase/diacylglycerol kinase-like"/>
    <property type="match status" value="1"/>
</dbReference>
<evidence type="ECO:0000256" key="4">
    <source>
        <dbReference type="ARBA" id="ARBA00023027"/>
    </source>
</evidence>
<feature type="non-terminal residue" evidence="5">
    <location>
        <position position="198"/>
    </location>
</feature>
<reference evidence="5" key="1">
    <citation type="submission" date="2018-06" db="EMBL/GenBank/DDBJ databases">
        <authorList>
            <person name="Zhirakovskaya E."/>
        </authorList>
    </citation>
    <scope>NUCLEOTIDE SEQUENCE</scope>
</reference>
<dbReference type="Pfam" id="PF20143">
    <property type="entry name" value="NAD_kinase_C"/>
    <property type="match status" value="1"/>
</dbReference>
<dbReference type="Gene3D" id="2.60.200.30">
    <property type="entry name" value="Probable inorganic polyphosphate/atp-NAD kinase, domain 2"/>
    <property type="match status" value="1"/>
</dbReference>
<dbReference type="InterPro" id="IPR017438">
    <property type="entry name" value="ATP-NAD_kinase_N"/>
</dbReference>
<name>A0A3B0UK65_9ZZZZ</name>
<proteinExistence type="predicted"/>
<accession>A0A3B0UK65</accession>
<dbReference type="Pfam" id="PF01513">
    <property type="entry name" value="NAD_kinase"/>
    <property type="match status" value="1"/>
</dbReference>
<dbReference type="InterPro" id="IPR017437">
    <property type="entry name" value="ATP-NAD_kinase_PpnK-typ_C"/>
</dbReference>
<dbReference type="EMBL" id="UOES01000441">
    <property type="protein sequence ID" value="VAW28703.1"/>
    <property type="molecule type" value="Genomic_DNA"/>
</dbReference>
<dbReference type="GO" id="GO:0003951">
    <property type="term" value="F:NAD+ kinase activity"/>
    <property type="evidence" value="ECO:0007669"/>
    <property type="project" value="UniProtKB-EC"/>
</dbReference>
<protein>
    <submittedName>
        <fullName evidence="5">NAD kinase</fullName>
        <ecNumber evidence="5">2.7.1.23</ecNumber>
    </submittedName>
</protein>
<dbReference type="PANTHER" id="PTHR20275">
    <property type="entry name" value="NAD KINASE"/>
    <property type="match status" value="1"/>
</dbReference>
<keyword evidence="3" id="KW-0521">NADP</keyword>
<dbReference type="AlphaFoldDB" id="A0A3B0UK65"/>
<dbReference type="InterPro" id="IPR002504">
    <property type="entry name" value="NADK"/>
</dbReference>
<evidence type="ECO:0000256" key="1">
    <source>
        <dbReference type="ARBA" id="ARBA00022679"/>
    </source>
</evidence>
<dbReference type="GO" id="GO:0006741">
    <property type="term" value="P:NADP+ biosynthetic process"/>
    <property type="evidence" value="ECO:0007669"/>
    <property type="project" value="InterPro"/>
</dbReference>
<dbReference type="Gene3D" id="3.40.50.10330">
    <property type="entry name" value="Probable inorganic polyphosphate/atp-NAD kinase, domain 1"/>
    <property type="match status" value="1"/>
</dbReference>
<dbReference type="EC" id="2.7.1.23" evidence="5"/>
<keyword evidence="2 5" id="KW-0418">Kinase</keyword>
<dbReference type="GO" id="GO:0019674">
    <property type="term" value="P:NAD+ metabolic process"/>
    <property type="evidence" value="ECO:0007669"/>
    <property type="project" value="InterPro"/>
</dbReference>